<evidence type="ECO:0000256" key="7">
    <source>
        <dbReference type="SAM" id="MobiDB-lite"/>
    </source>
</evidence>
<keyword evidence="4" id="KW-0175">Coiled coil</keyword>
<organism evidence="9">
    <name type="scientific">Anthurium amnicola</name>
    <dbReference type="NCBI Taxonomy" id="1678845"/>
    <lineage>
        <taxon>Eukaryota</taxon>
        <taxon>Viridiplantae</taxon>
        <taxon>Streptophyta</taxon>
        <taxon>Embryophyta</taxon>
        <taxon>Tracheophyta</taxon>
        <taxon>Spermatophyta</taxon>
        <taxon>Magnoliopsida</taxon>
        <taxon>Liliopsida</taxon>
        <taxon>Araceae</taxon>
        <taxon>Pothoideae</taxon>
        <taxon>Potheae</taxon>
        <taxon>Anthurium</taxon>
    </lineage>
</organism>
<dbReference type="GO" id="GO:0016020">
    <property type="term" value="C:membrane"/>
    <property type="evidence" value="ECO:0007669"/>
    <property type="project" value="TreeGrafter"/>
</dbReference>
<gene>
    <name evidence="9" type="primary">ORP2A_2</name>
    <name evidence="9" type="ORF">g.85204</name>
</gene>
<proteinExistence type="inferred from homology"/>
<reference evidence="9" key="1">
    <citation type="submission" date="2015-07" db="EMBL/GenBank/DDBJ databases">
        <title>Transcriptome Assembly of Anthurium amnicola.</title>
        <authorList>
            <person name="Suzuki J."/>
        </authorList>
    </citation>
    <scope>NUCLEOTIDE SEQUENCE</scope>
</reference>
<dbReference type="InterPro" id="IPR011993">
    <property type="entry name" value="PH-like_dom_sf"/>
</dbReference>
<dbReference type="Gene3D" id="3.30.70.3490">
    <property type="match status" value="1"/>
</dbReference>
<evidence type="ECO:0000256" key="6">
    <source>
        <dbReference type="ARBA" id="ARBA00023121"/>
    </source>
</evidence>
<dbReference type="FunFam" id="3.30.70.3490:FF:000013">
    <property type="entry name" value="Oxysterol-binding protein-related protein 2A"/>
    <property type="match status" value="1"/>
</dbReference>
<dbReference type="PROSITE" id="PS50003">
    <property type="entry name" value="PH_DOMAIN"/>
    <property type="match status" value="1"/>
</dbReference>
<comment type="similarity">
    <text evidence="2">Belongs to the OSBP family.</text>
</comment>
<dbReference type="PANTHER" id="PTHR10972">
    <property type="entry name" value="OXYSTEROL-BINDING PROTEIN-RELATED"/>
    <property type="match status" value="1"/>
</dbReference>
<sequence length="731" mass="83848">MRAREMHPLCCITVDCPGVGGDRSPPPPPPPPREEDPAGEGGRGNAGGSEVSVAGVLYKWTNYGKGWRSRWFSLRHGVLSYSKIRPVEDLLPAGDDVRLIGDPSPLLHRIEGGPAGCRKPQKPTGVVRLKVSSFRESRSDDRRFYIFSATKTLHLRTDSKRDRVAWIEALVSVRRTFSLRSLNERISFVQSDVSFSTEKLRNRLLEEGINEVLIKDCEQIMQSELLQLKNFYEERLSLLAFRQFEEVNVEAETAQIHEGQLQLMKNGFSGSGHGKYSEYSTTESSDDVEKQEIYELSEDDEPSFFDTKECFSESPISHGSTLGDMDDKFPKIERRKRLPEPIEKEKGVSLWSMIKDNVGKDLTRVCLPVYFNEPLSSLQKCFEDLEYSYLLDRAYEYGKMGNSLMRMLNIAAFAVSGYASSEGRHCKPFNPLLGETYEADFPEKGVRFFSEKVSHHPTIVACQCEGRGWKFWGDSNLRTKFWGRSIQLDPVGLLTLEFDDGEIFQWSKVTTTIYNLILGKVYCDHHGTMHIRGNREYSCKLKFKEQSILERNPRQVLGFVEDVMGTKHATLIGKWDDSLYYTKGEIISKIKDYKPMENASLLWKRSKPPPDSTRYNLSSFAITLNELTPELQEKLPPTDSRLRPDQRHLENGEYEKANAEKLRLEKRQRMSRKLQEDGWKPRWFRKDSEDGTFRYTGGYWEAKEQQNWDGCLNIFGEFSDSANVASSKLAE</sequence>
<accession>A0A1D1Z3U5</accession>
<keyword evidence="5" id="KW-0445">Lipid transport</keyword>
<evidence type="ECO:0000256" key="2">
    <source>
        <dbReference type="ARBA" id="ARBA00008842"/>
    </source>
</evidence>
<feature type="region of interest" description="Disordered" evidence="7">
    <location>
        <begin position="17"/>
        <end position="48"/>
    </location>
</feature>
<dbReference type="GO" id="GO:0032934">
    <property type="term" value="F:sterol binding"/>
    <property type="evidence" value="ECO:0007669"/>
    <property type="project" value="TreeGrafter"/>
</dbReference>
<evidence type="ECO:0000313" key="9">
    <source>
        <dbReference type="EMBL" id="JAT61585.1"/>
    </source>
</evidence>
<evidence type="ECO:0000256" key="1">
    <source>
        <dbReference type="ARBA" id="ARBA00003361"/>
    </source>
</evidence>
<comment type="function">
    <text evidence="1">May be involved in the transport of sterols.</text>
</comment>
<dbReference type="GO" id="GO:0005829">
    <property type="term" value="C:cytosol"/>
    <property type="evidence" value="ECO:0007669"/>
    <property type="project" value="TreeGrafter"/>
</dbReference>
<dbReference type="SUPFAM" id="SSF50729">
    <property type="entry name" value="PH domain-like"/>
    <property type="match status" value="1"/>
</dbReference>
<dbReference type="EMBL" id="GDJX01006351">
    <property type="protein sequence ID" value="JAT61585.1"/>
    <property type="molecule type" value="Transcribed_RNA"/>
</dbReference>
<dbReference type="Pfam" id="PF01237">
    <property type="entry name" value="Oxysterol_BP"/>
    <property type="match status" value="1"/>
</dbReference>
<evidence type="ECO:0000256" key="4">
    <source>
        <dbReference type="ARBA" id="ARBA00023054"/>
    </source>
</evidence>
<evidence type="ECO:0000259" key="8">
    <source>
        <dbReference type="PROSITE" id="PS50003"/>
    </source>
</evidence>
<keyword evidence="6" id="KW-0446">Lipid-binding</keyword>
<dbReference type="Pfam" id="PF15413">
    <property type="entry name" value="PH_11"/>
    <property type="match status" value="1"/>
</dbReference>
<dbReference type="GO" id="GO:0006869">
    <property type="term" value="P:lipid transport"/>
    <property type="evidence" value="ECO:0007669"/>
    <property type="project" value="UniProtKB-KW"/>
</dbReference>
<protein>
    <submittedName>
        <fullName evidence="9">Oxysterol-binding protein-related protein 2A</fullName>
    </submittedName>
</protein>
<dbReference type="SUPFAM" id="SSF144000">
    <property type="entry name" value="Oxysterol-binding protein-like"/>
    <property type="match status" value="1"/>
</dbReference>
<keyword evidence="3" id="KW-0813">Transport</keyword>
<dbReference type="PANTHER" id="PTHR10972:SF88">
    <property type="entry name" value="OXYSTEROL-BINDING PROTEIN-RELATED PROTEIN 2B"/>
    <property type="match status" value="1"/>
</dbReference>
<dbReference type="Gene3D" id="2.40.160.120">
    <property type="match status" value="1"/>
</dbReference>
<feature type="domain" description="PH" evidence="8">
    <location>
        <begin position="50"/>
        <end position="175"/>
    </location>
</feature>
<dbReference type="Gene3D" id="2.30.29.30">
    <property type="entry name" value="Pleckstrin-homology domain (PH domain)/Phosphotyrosine-binding domain (PTB)"/>
    <property type="match status" value="1"/>
</dbReference>
<name>A0A1D1Z3U5_9ARAE</name>
<evidence type="ECO:0000256" key="3">
    <source>
        <dbReference type="ARBA" id="ARBA00022448"/>
    </source>
</evidence>
<evidence type="ECO:0000256" key="5">
    <source>
        <dbReference type="ARBA" id="ARBA00023055"/>
    </source>
</evidence>
<dbReference type="InterPro" id="IPR000648">
    <property type="entry name" value="Oxysterol-bd"/>
</dbReference>
<dbReference type="InterPro" id="IPR001849">
    <property type="entry name" value="PH_domain"/>
</dbReference>
<dbReference type="SMART" id="SM00233">
    <property type="entry name" value="PH"/>
    <property type="match status" value="1"/>
</dbReference>
<dbReference type="FunFam" id="2.40.160.120:FF:000006">
    <property type="entry name" value="oxysterol-binding protein-related protein 1D isoform X1"/>
    <property type="match status" value="1"/>
</dbReference>
<dbReference type="AlphaFoldDB" id="A0A1D1Z3U5"/>
<dbReference type="InterPro" id="IPR037239">
    <property type="entry name" value="OSBP_sf"/>
</dbReference>